<accession>A0A1H8PYY4</accession>
<evidence type="ECO:0000313" key="4">
    <source>
        <dbReference type="Proteomes" id="UP000199493"/>
    </source>
</evidence>
<dbReference type="GO" id="GO:0016887">
    <property type="term" value="F:ATP hydrolysis activity"/>
    <property type="evidence" value="ECO:0007669"/>
    <property type="project" value="InterPro"/>
</dbReference>
<reference evidence="3 4" key="1">
    <citation type="submission" date="2016-10" db="EMBL/GenBank/DDBJ databases">
        <authorList>
            <person name="de Groot N.N."/>
        </authorList>
    </citation>
    <scope>NUCLEOTIDE SEQUENCE [LARGE SCALE GENOMIC DNA]</scope>
    <source>
        <strain evidence="3 4">558</strain>
    </source>
</reference>
<evidence type="ECO:0000313" key="3">
    <source>
        <dbReference type="EMBL" id="SEO46884.1"/>
    </source>
</evidence>
<dbReference type="GO" id="GO:0005524">
    <property type="term" value="F:ATP binding"/>
    <property type="evidence" value="ECO:0007669"/>
    <property type="project" value="InterPro"/>
</dbReference>
<dbReference type="AlphaFoldDB" id="A0A1H8PYY4"/>
<dbReference type="InterPro" id="IPR003959">
    <property type="entry name" value="ATPase_AAA_core"/>
</dbReference>
<dbReference type="GO" id="GO:0006302">
    <property type="term" value="P:double-strand break repair"/>
    <property type="evidence" value="ECO:0007669"/>
    <property type="project" value="TreeGrafter"/>
</dbReference>
<dbReference type="STRING" id="77097.SAMN04490369_11022"/>
<dbReference type="PANTHER" id="PTHR32182:SF25">
    <property type="entry name" value="SLR1056 PROTEIN"/>
    <property type="match status" value="1"/>
</dbReference>
<evidence type="ECO:0000259" key="2">
    <source>
        <dbReference type="Pfam" id="PF14491"/>
    </source>
</evidence>
<name>A0A1H8PYY4_9GAMM</name>
<feature type="domain" description="ATPase AAA-type core" evidence="1">
    <location>
        <begin position="172"/>
        <end position="242"/>
    </location>
</feature>
<dbReference type="SUPFAM" id="SSF52540">
    <property type="entry name" value="P-loop containing nucleoside triphosphate hydrolases"/>
    <property type="match status" value="1"/>
</dbReference>
<dbReference type="Pfam" id="PF14491">
    <property type="entry name" value="DUF4435"/>
    <property type="match status" value="1"/>
</dbReference>
<sequence>MSFEITIPKEDGSEVLKIKNGGSVVIVGANGAGKTRLSSFIEERLGEQAHRIAAHRALSLNPSVAKISEKDARLALKTGWSHKDSTIAHRSGNRWGNNAAVALLNDFDFLLQTLFADQTNTSLQTHKSVRAGDNEEAKATKFEILTQVWQSLLPHRELHVSGDDIMVSISGSNDKYSATDMSDGERAVFYMLGQSLVAEPNTLLIFDEPELHVHKSIMSRLWDELEALRPDCAFLFITHDIEFACSRVAEKYVINKFDPAPFWEINKIQDDSGFDENTLTLILGSRKPILFVEGNGESLDRATFRCCYPEWTVIPRGSCEQVIHSVVTMRQNTSLTRVSCSGVVDADDYSDEDKEYLSSLGIKVLPLSEIENIFLQPNVAKSILEHEGYADSELEAKFDGFTTAIIDSVSDKNKEDAVIRFCRRRIDRALKKIDLSDSSSVGDLRASLDAEVTNLNIEALSDYARSKIEKALEERNLIDLLSIYDNKGLMAIASSHLRNTRLAEFEHWLIRNLNNHLAPKVIEEIRVTLPGVSVE</sequence>
<feature type="domain" description="DUF4435" evidence="2">
    <location>
        <begin position="286"/>
        <end position="494"/>
    </location>
</feature>
<dbReference type="RefSeq" id="WP_089676117.1">
    <property type="nucleotide sequence ID" value="NZ_FODB01000102.1"/>
</dbReference>
<dbReference type="Pfam" id="PF13304">
    <property type="entry name" value="AAA_21"/>
    <property type="match status" value="1"/>
</dbReference>
<dbReference type="EMBL" id="FODB01000102">
    <property type="protein sequence ID" value="SEO46884.1"/>
    <property type="molecule type" value="Genomic_DNA"/>
</dbReference>
<dbReference type="CDD" id="cd00267">
    <property type="entry name" value="ABC_ATPase"/>
    <property type="match status" value="1"/>
</dbReference>
<gene>
    <name evidence="3" type="ORF">SAMN04490369_11022</name>
</gene>
<dbReference type="Gene3D" id="3.40.50.300">
    <property type="entry name" value="P-loop containing nucleotide triphosphate hydrolases"/>
    <property type="match status" value="1"/>
</dbReference>
<proteinExistence type="predicted"/>
<organism evidence="3 4">
    <name type="scientific">Vreelandella aquamarina</name>
    <dbReference type="NCBI Taxonomy" id="77097"/>
    <lineage>
        <taxon>Bacteria</taxon>
        <taxon>Pseudomonadati</taxon>
        <taxon>Pseudomonadota</taxon>
        <taxon>Gammaproteobacteria</taxon>
        <taxon>Oceanospirillales</taxon>
        <taxon>Halomonadaceae</taxon>
        <taxon>Vreelandella</taxon>
    </lineage>
</organism>
<dbReference type="GO" id="GO:0000731">
    <property type="term" value="P:DNA synthesis involved in DNA repair"/>
    <property type="evidence" value="ECO:0007669"/>
    <property type="project" value="TreeGrafter"/>
</dbReference>
<dbReference type="InterPro" id="IPR027417">
    <property type="entry name" value="P-loop_NTPase"/>
</dbReference>
<protein>
    <submittedName>
        <fullName evidence="3">AAA domain-containing protein, putative AbiEii toxin, Type IV TA system</fullName>
    </submittedName>
</protein>
<dbReference type="PANTHER" id="PTHR32182">
    <property type="entry name" value="DNA REPLICATION AND REPAIR PROTEIN RECF"/>
    <property type="match status" value="1"/>
</dbReference>
<dbReference type="InterPro" id="IPR029492">
    <property type="entry name" value="DUF4435"/>
</dbReference>
<evidence type="ECO:0000259" key="1">
    <source>
        <dbReference type="Pfam" id="PF13304"/>
    </source>
</evidence>
<dbReference type="Proteomes" id="UP000199493">
    <property type="component" value="Unassembled WGS sequence"/>
</dbReference>